<keyword evidence="2" id="KW-1185">Reference proteome</keyword>
<evidence type="ECO:0000313" key="2">
    <source>
        <dbReference type="Proteomes" id="UP001165498"/>
    </source>
</evidence>
<dbReference type="RefSeq" id="WP_255915514.1">
    <property type="nucleotide sequence ID" value="NZ_JANFQO010000016.1"/>
</dbReference>
<evidence type="ECO:0000313" key="1">
    <source>
        <dbReference type="EMBL" id="MCQ4166324.1"/>
    </source>
</evidence>
<reference evidence="1" key="1">
    <citation type="submission" date="2022-07" db="EMBL/GenBank/DDBJ databases">
        <title>Tahibacter sp., a new gammaproteobacterium isolated from the silt sample collected at pig farm.</title>
        <authorList>
            <person name="Chen H."/>
        </authorList>
    </citation>
    <scope>NUCLEOTIDE SEQUENCE</scope>
    <source>
        <strain evidence="1">P2K</strain>
    </source>
</reference>
<proteinExistence type="predicted"/>
<gene>
    <name evidence="1" type="ORF">NM961_16520</name>
</gene>
<protein>
    <submittedName>
        <fullName evidence="1">Uncharacterized protein</fullName>
    </submittedName>
</protein>
<accession>A0ABT1QVL7</accession>
<dbReference type="EMBL" id="JANFQO010000016">
    <property type="protein sequence ID" value="MCQ4166324.1"/>
    <property type="molecule type" value="Genomic_DNA"/>
</dbReference>
<organism evidence="1 2">
    <name type="scientific">Tahibacter harae</name>
    <dbReference type="NCBI Taxonomy" id="2963937"/>
    <lineage>
        <taxon>Bacteria</taxon>
        <taxon>Pseudomonadati</taxon>
        <taxon>Pseudomonadota</taxon>
        <taxon>Gammaproteobacteria</taxon>
        <taxon>Lysobacterales</taxon>
        <taxon>Rhodanobacteraceae</taxon>
        <taxon>Tahibacter</taxon>
    </lineage>
</organism>
<sequence>MQELKDCTALRQQLQEIGCVLDFSVFALDGEDGADAATHRAAALHTLRTLQRDSDAYFERLLRRPEYAARRREEFFRMHVDAAALGVGELLDTAEFLGPLCDLARGALLLRGEENPGRDDLYWYGDAEIAANRVRAPELRGDGGLAYAYLYPPYNLHADNAVRNGLFFELLDHLIGGRRGDYVIRRWSAASSNYFDAGREWWGTYFWTVYPHGTRRIVGIAGSSTD</sequence>
<comment type="caution">
    <text evidence="1">The sequence shown here is derived from an EMBL/GenBank/DDBJ whole genome shotgun (WGS) entry which is preliminary data.</text>
</comment>
<name>A0ABT1QVL7_9GAMM</name>
<dbReference type="Proteomes" id="UP001165498">
    <property type="component" value="Unassembled WGS sequence"/>
</dbReference>